<dbReference type="RefSeq" id="WP_283078320.1">
    <property type="nucleotide sequence ID" value="NZ_CP121671.1"/>
</dbReference>
<feature type="transmembrane region" description="Helical" evidence="1">
    <location>
        <begin position="96"/>
        <end position="118"/>
    </location>
</feature>
<feature type="transmembrane region" description="Helical" evidence="1">
    <location>
        <begin position="34"/>
        <end position="52"/>
    </location>
</feature>
<keyword evidence="1" id="KW-0472">Membrane</keyword>
<evidence type="ECO:0000256" key="1">
    <source>
        <dbReference type="SAM" id="Phobius"/>
    </source>
</evidence>
<gene>
    <name evidence="2" type="ORF">P9989_08385</name>
</gene>
<sequence length="189" mass="22405">MRETQLYEKIYEQKEQLNKLVNNYWDLYSGIDTWFFWFNMASVVIPLIILYFKVDKARLFEICFFGYTVHVLWSNVDNVLSKKNFLVHPHTLFHLFPVGITVTAVLFPVTFLLLYQYCTNREKNFYIYGIIGSLIFAFGFGGLSVAVDLLKMDKGMNLMYLFLIDVAIVFTALWMTKLFLNFKHRMNYS</sequence>
<protein>
    <submittedName>
        <fullName evidence="2">Uncharacterized protein</fullName>
    </submittedName>
</protein>
<feature type="transmembrane region" description="Helical" evidence="1">
    <location>
        <begin position="125"/>
        <end position="147"/>
    </location>
</feature>
<reference evidence="2 3" key="1">
    <citation type="submission" date="2023-04" db="EMBL/GenBank/DDBJ databases">
        <title>Genome sequence of Halobacillus naozhouensis KACC 21980.</title>
        <authorList>
            <person name="Kim S."/>
            <person name="Heo J."/>
            <person name="Kwon S.-W."/>
        </authorList>
    </citation>
    <scope>NUCLEOTIDE SEQUENCE [LARGE SCALE GENOMIC DNA]</scope>
    <source>
        <strain evidence="2 3">KCTC 13234</strain>
    </source>
</reference>
<feature type="transmembrane region" description="Helical" evidence="1">
    <location>
        <begin position="159"/>
        <end position="180"/>
    </location>
</feature>
<evidence type="ECO:0000313" key="2">
    <source>
        <dbReference type="EMBL" id="WFT76366.1"/>
    </source>
</evidence>
<evidence type="ECO:0000313" key="3">
    <source>
        <dbReference type="Proteomes" id="UP001221597"/>
    </source>
</evidence>
<keyword evidence="1" id="KW-1133">Transmembrane helix</keyword>
<accession>A0ABY8J2Q9</accession>
<dbReference type="EMBL" id="CP121671">
    <property type="protein sequence ID" value="WFT76366.1"/>
    <property type="molecule type" value="Genomic_DNA"/>
</dbReference>
<feature type="transmembrane region" description="Helical" evidence="1">
    <location>
        <begin position="59"/>
        <end position="76"/>
    </location>
</feature>
<name>A0ABY8J2Q9_9BACI</name>
<dbReference type="Proteomes" id="UP001221597">
    <property type="component" value="Chromosome"/>
</dbReference>
<organism evidence="2 3">
    <name type="scientific">Halobacillus naozhouensis</name>
    <dbReference type="NCBI Taxonomy" id="554880"/>
    <lineage>
        <taxon>Bacteria</taxon>
        <taxon>Bacillati</taxon>
        <taxon>Bacillota</taxon>
        <taxon>Bacilli</taxon>
        <taxon>Bacillales</taxon>
        <taxon>Bacillaceae</taxon>
        <taxon>Halobacillus</taxon>
    </lineage>
</organism>
<keyword evidence="3" id="KW-1185">Reference proteome</keyword>
<keyword evidence="1" id="KW-0812">Transmembrane</keyword>
<proteinExistence type="predicted"/>